<dbReference type="GO" id="GO:0008757">
    <property type="term" value="F:S-adenosylmethionine-dependent methyltransferase activity"/>
    <property type="evidence" value="ECO:0007669"/>
    <property type="project" value="TreeGrafter"/>
</dbReference>
<reference evidence="4 6" key="1">
    <citation type="submission" date="2015-07" db="EMBL/GenBank/DDBJ databases">
        <title>Fjat-14205 dsm 2895.</title>
        <authorList>
            <person name="Liu B."/>
            <person name="Wang J."/>
            <person name="Zhu Y."/>
            <person name="Liu G."/>
            <person name="Chen Q."/>
            <person name="Chen Z."/>
            <person name="Lan J."/>
            <person name="Che J."/>
            <person name="Ge C."/>
            <person name="Shi H."/>
            <person name="Pan Z."/>
            <person name="Liu X."/>
        </authorList>
    </citation>
    <scope>NUCLEOTIDE SEQUENCE [LARGE SCALE GENOMIC DNA]</scope>
    <source>
        <strain evidence="4 6">DSM 2895</strain>
    </source>
</reference>
<dbReference type="Proteomes" id="UP000182836">
    <property type="component" value="Unassembled WGS sequence"/>
</dbReference>
<reference evidence="5 7" key="2">
    <citation type="submission" date="2016-10" db="EMBL/GenBank/DDBJ databases">
        <authorList>
            <person name="de Groot N.N."/>
        </authorList>
    </citation>
    <scope>NUCLEOTIDE SEQUENCE [LARGE SCALE GENOMIC DNA]</scope>
    <source>
        <strain evidence="5 7">DSM 2895</strain>
    </source>
</reference>
<dbReference type="PROSITE" id="PS51682">
    <property type="entry name" value="SAM_OMT_I"/>
    <property type="match status" value="1"/>
</dbReference>
<dbReference type="PATRIC" id="fig|47500.8.peg.2696"/>
<accession>A0A0D1YHJ6</accession>
<dbReference type="PANTHER" id="PTHR10509:SF14">
    <property type="entry name" value="CAFFEOYL-COA O-METHYLTRANSFERASE 3-RELATED"/>
    <property type="match status" value="1"/>
</dbReference>
<evidence type="ECO:0000256" key="1">
    <source>
        <dbReference type="ARBA" id="ARBA00022603"/>
    </source>
</evidence>
<evidence type="ECO:0000256" key="2">
    <source>
        <dbReference type="ARBA" id="ARBA00022679"/>
    </source>
</evidence>
<dbReference type="Pfam" id="PF01596">
    <property type="entry name" value="Methyltransf_3"/>
    <property type="match status" value="1"/>
</dbReference>
<sequence>MNQEEYIRSLFVQPDEVLDHVTKSIKQQGMPSISVSPEGGTFLTMLVRIAGAKQILEIGALGGYSGICLLRGLRKEGHLTSLELKQEYADLAHENLKKAGVGEQVTYRIGEALDSLEQLEKEGKTFDFFFIDADKPNYSNYLEYCIRLANPGAIIVADNVLWHGRVYDETDQEDSTRALRAFNEKIAEDSRLESLLIPIGDGMATARVKEK</sequence>
<dbReference type="InterPro" id="IPR050362">
    <property type="entry name" value="Cation-dep_OMT"/>
</dbReference>
<dbReference type="OrthoDB" id="9799672at2"/>
<keyword evidence="1 4" id="KW-0489">Methyltransferase</keyword>
<keyword evidence="6" id="KW-1185">Reference proteome</keyword>
<dbReference type="SUPFAM" id="SSF53335">
    <property type="entry name" value="S-adenosyl-L-methionine-dependent methyltransferases"/>
    <property type="match status" value="1"/>
</dbReference>
<dbReference type="STRING" id="47500.AF333_10995"/>
<dbReference type="Gene3D" id="3.40.50.150">
    <property type="entry name" value="Vaccinia Virus protein VP39"/>
    <property type="match status" value="1"/>
</dbReference>
<proteinExistence type="predicted"/>
<dbReference type="Proteomes" id="UP000037269">
    <property type="component" value="Unassembled WGS sequence"/>
</dbReference>
<evidence type="ECO:0000313" key="4">
    <source>
        <dbReference type="EMBL" id="KON95932.1"/>
    </source>
</evidence>
<evidence type="ECO:0000313" key="6">
    <source>
        <dbReference type="Proteomes" id="UP000037269"/>
    </source>
</evidence>
<dbReference type="GO" id="GO:0032259">
    <property type="term" value="P:methylation"/>
    <property type="evidence" value="ECO:0007669"/>
    <property type="project" value="UniProtKB-KW"/>
</dbReference>
<dbReference type="AlphaFoldDB" id="A0A0D1YHJ6"/>
<gene>
    <name evidence="4" type="ORF">AF333_10995</name>
    <name evidence="5" type="ORF">SAMN04487909_11325</name>
</gene>
<dbReference type="PANTHER" id="PTHR10509">
    <property type="entry name" value="O-METHYLTRANSFERASE-RELATED"/>
    <property type="match status" value="1"/>
</dbReference>
<protein>
    <submittedName>
        <fullName evidence="4 5">Methyltransferase</fullName>
    </submittedName>
</protein>
<dbReference type="EMBL" id="LGUG01000004">
    <property type="protein sequence ID" value="KON95932.1"/>
    <property type="molecule type" value="Genomic_DNA"/>
</dbReference>
<evidence type="ECO:0000313" key="7">
    <source>
        <dbReference type="Proteomes" id="UP000182836"/>
    </source>
</evidence>
<dbReference type="EMBL" id="FNED01000013">
    <property type="protein sequence ID" value="SDJ17230.1"/>
    <property type="molecule type" value="Genomic_DNA"/>
</dbReference>
<evidence type="ECO:0000313" key="5">
    <source>
        <dbReference type="EMBL" id="SDJ17230.1"/>
    </source>
</evidence>
<organism evidence="4 6">
    <name type="scientific">Aneurinibacillus migulanus</name>
    <name type="common">Bacillus migulanus</name>
    <dbReference type="NCBI Taxonomy" id="47500"/>
    <lineage>
        <taxon>Bacteria</taxon>
        <taxon>Bacillati</taxon>
        <taxon>Bacillota</taxon>
        <taxon>Bacilli</taxon>
        <taxon>Bacillales</taxon>
        <taxon>Paenibacillaceae</taxon>
        <taxon>Aneurinibacillus group</taxon>
        <taxon>Aneurinibacillus</taxon>
    </lineage>
</organism>
<dbReference type="GO" id="GO:0008171">
    <property type="term" value="F:O-methyltransferase activity"/>
    <property type="evidence" value="ECO:0007669"/>
    <property type="project" value="InterPro"/>
</dbReference>
<name>A0A0D1YHJ6_ANEMI</name>
<keyword evidence="3" id="KW-0949">S-adenosyl-L-methionine</keyword>
<dbReference type="InterPro" id="IPR029063">
    <property type="entry name" value="SAM-dependent_MTases_sf"/>
</dbReference>
<dbReference type="RefSeq" id="WP_043064529.1">
    <property type="nucleotide sequence ID" value="NZ_BJOA01000185.1"/>
</dbReference>
<dbReference type="InterPro" id="IPR002935">
    <property type="entry name" value="SAM_O-MeTrfase"/>
</dbReference>
<evidence type="ECO:0000256" key="3">
    <source>
        <dbReference type="ARBA" id="ARBA00022691"/>
    </source>
</evidence>
<dbReference type="GeneID" id="42305713"/>
<keyword evidence="2 4" id="KW-0808">Transferase</keyword>